<dbReference type="EMBL" id="OW240912">
    <property type="protein sequence ID" value="CAH2221598.1"/>
    <property type="molecule type" value="Genomic_DNA"/>
</dbReference>
<dbReference type="PANTHER" id="PTHR35663:SF3">
    <property type="entry name" value="GENE, 30191-RELATED"/>
    <property type="match status" value="1"/>
</dbReference>
<feature type="compositionally biased region" description="Polar residues" evidence="1">
    <location>
        <begin position="147"/>
        <end position="160"/>
    </location>
</feature>
<dbReference type="PANTHER" id="PTHR35663">
    <property type="entry name" value="TESTIS DEVELOPMENT-RELATED PROTEIN-RELATED"/>
    <property type="match status" value="1"/>
</dbReference>
<organism evidence="2 3">
    <name type="scientific">Pelobates cultripes</name>
    <name type="common">Western spadefoot toad</name>
    <dbReference type="NCBI Taxonomy" id="61616"/>
    <lineage>
        <taxon>Eukaryota</taxon>
        <taxon>Metazoa</taxon>
        <taxon>Chordata</taxon>
        <taxon>Craniata</taxon>
        <taxon>Vertebrata</taxon>
        <taxon>Euteleostomi</taxon>
        <taxon>Amphibia</taxon>
        <taxon>Batrachia</taxon>
        <taxon>Anura</taxon>
        <taxon>Pelobatoidea</taxon>
        <taxon>Pelobatidae</taxon>
        <taxon>Pelobates</taxon>
    </lineage>
</organism>
<evidence type="ECO:0000313" key="2">
    <source>
        <dbReference type="EMBL" id="CAH2221598.1"/>
    </source>
</evidence>
<proteinExistence type="predicted"/>
<dbReference type="Proteomes" id="UP001295444">
    <property type="component" value="Chromosome 01"/>
</dbReference>
<feature type="compositionally biased region" description="Basic and acidic residues" evidence="1">
    <location>
        <begin position="124"/>
        <end position="141"/>
    </location>
</feature>
<gene>
    <name evidence="2" type="ORF">PECUL_23A001826</name>
</gene>
<feature type="region of interest" description="Disordered" evidence="1">
    <location>
        <begin position="122"/>
        <end position="202"/>
    </location>
</feature>
<protein>
    <submittedName>
        <fullName evidence="2">Uncharacterized protein</fullName>
    </submittedName>
</protein>
<dbReference type="AlphaFoldDB" id="A0AAD1R1I8"/>
<sequence length="221" mass="25301">MHDGNNEQKIMKLTNKIIHLLTGEVWKYLEGHKEPYNDLMMDTHQPLSSLALGIMSQAFWKVYKSKVLQTFNAEEDGEIQEESDTAEMIEPEKQDMGEEGLNMSQLAKKVQGALGWRSITSLFGKEEEEHRTDHGADTRPVEEEEQPSSPNLQETPQERNPSALWSVFSRRWQQSSTERTQSRGVLAEPPVDSNVAQHTEETPFRWGFLTSKIAELRSKSD</sequence>
<reference evidence="2" key="1">
    <citation type="submission" date="2022-03" db="EMBL/GenBank/DDBJ databases">
        <authorList>
            <person name="Alioto T."/>
            <person name="Alioto T."/>
            <person name="Gomez Garrido J."/>
        </authorList>
    </citation>
    <scope>NUCLEOTIDE SEQUENCE</scope>
</reference>
<feature type="compositionally biased region" description="Polar residues" evidence="1">
    <location>
        <begin position="171"/>
        <end position="183"/>
    </location>
</feature>
<evidence type="ECO:0000256" key="1">
    <source>
        <dbReference type="SAM" id="MobiDB-lite"/>
    </source>
</evidence>
<accession>A0AAD1R1I8</accession>
<evidence type="ECO:0000313" key="3">
    <source>
        <dbReference type="Proteomes" id="UP001295444"/>
    </source>
</evidence>
<keyword evidence="3" id="KW-1185">Reference proteome</keyword>
<name>A0AAD1R1I8_PELCU</name>